<dbReference type="GO" id="GO:0016746">
    <property type="term" value="F:acyltransferase activity"/>
    <property type="evidence" value="ECO:0007669"/>
    <property type="project" value="UniProtKB-KW"/>
</dbReference>
<evidence type="ECO:0000256" key="1">
    <source>
        <dbReference type="ARBA" id="ARBA00004370"/>
    </source>
</evidence>
<evidence type="ECO:0000256" key="5">
    <source>
        <dbReference type="ARBA" id="ARBA00022989"/>
    </source>
</evidence>
<organism evidence="11 12">
    <name type="scientific">Teratosphaeria nubilosa</name>
    <dbReference type="NCBI Taxonomy" id="161662"/>
    <lineage>
        <taxon>Eukaryota</taxon>
        <taxon>Fungi</taxon>
        <taxon>Dikarya</taxon>
        <taxon>Ascomycota</taxon>
        <taxon>Pezizomycotina</taxon>
        <taxon>Dothideomycetes</taxon>
        <taxon>Dothideomycetidae</taxon>
        <taxon>Mycosphaerellales</taxon>
        <taxon>Teratosphaeriaceae</taxon>
        <taxon>Teratosphaeria</taxon>
    </lineage>
</organism>
<proteinExistence type="inferred from homology"/>
<evidence type="ECO:0000259" key="10">
    <source>
        <dbReference type="SMART" id="SM00563"/>
    </source>
</evidence>
<evidence type="ECO:0000256" key="6">
    <source>
        <dbReference type="ARBA" id="ARBA00023098"/>
    </source>
</evidence>
<accession>A0A6G1L678</accession>
<dbReference type="AlphaFoldDB" id="A0A6G1L678"/>
<dbReference type="PANTHER" id="PTHR23063:SF60">
    <property type="entry name" value="LYSOPHOSPHATIDIC ACID:OLEOYL-COA ACYLTRANSFERASE 1"/>
    <property type="match status" value="1"/>
</dbReference>
<dbReference type="GO" id="GO:0006629">
    <property type="term" value="P:lipid metabolic process"/>
    <property type="evidence" value="ECO:0007669"/>
    <property type="project" value="UniProtKB-KW"/>
</dbReference>
<evidence type="ECO:0000256" key="3">
    <source>
        <dbReference type="ARBA" id="ARBA00022679"/>
    </source>
</evidence>
<evidence type="ECO:0000313" key="11">
    <source>
        <dbReference type="EMBL" id="KAF2768130.1"/>
    </source>
</evidence>
<dbReference type="SMART" id="SM00563">
    <property type="entry name" value="PlsC"/>
    <property type="match status" value="1"/>
</dbReference>
<evidence type="ECO:0000256" key="8">
    <source>
        <dbReference type="ARBA" id="ARBA00023315"/>
    </source>
</evidence>
<dbReference type="Proteomes" id="UP000799436">
    <property type="component" value="Unassembled WGS sequence"/>
</dbReference>
<feature type="domain" description="Phospholipid/glycerol acyltransferase" evidence="10">
    <location>
        <begin position="106"/>
        <end position="220"/>
    </location>
</feature>
<sequence>MEKYGQYRDKGSGIAPFFPISPPPTSPLWLPWHIILVCFRFPLITFAWIVWLVIIQWLPAGSVLRKANQWCLLGIPGVWWIDLQVDGVRRGSLAQTPKNRLPHPGTIIASSYTSPLDVLYLAAIFDPIFTQSAPNSKLVRQISQESALAACFCVQNPFTFGAKGSKHLSLADLIKQNPSRIIVVFPEGTTSNGRGILRLSPSLLSAPSMTKIFPVSLRYTPPDVVTPIPGWAEALGFIWRLNSSQSHCIRVRIGGAISMAQAAARVPTLSTPPPASKQRSSVVRNGFESNYFDTLQASPAQKVAGDDEDEDDFTLSEKKALDAIAHDLARLGRVKPLALGMEEKGKFVDAWRKGSKSRK</sequence>
<dbReference type="EMBL" id="ML995847">
    <property type="protein sequence ID" value="KAF2768130.1"/>
    <property type="molecule type" value="Genomic_DNA"/>
</dbReference>
<keyword evidence="12" id="KW-1185">Reference proteome</keyword>
<keyword evidence="3" id="KW-0808">Transferase</keyword>
<protein>
    <recommendedName>
        <fullName evidence="10">Phospholipid/glycerol acyltransferase domain-containing protein</fullName>
    </recommendedName>
</protein>
<keyword evidence="5 9" id="KW-1133">Transmembrane helix</keyword>
<evidence type="ECO:0000256" key="4">
    <source>
        <dbReference type="ARBA" id="ARBA00022692"/>
    </source>
</evidence>
<comment type="subcellular location">
    <subcellularLocation>
        <location evidence="1">Membrane</location>
    </subcellularLocation>
</comment>
<dbReference type="OrthoDB" id="272512at2759"/>
<keyword evidence="6" id="KW-0443">Lipid metabolism</keyword>
<dbReference type="GO" id="GO:0016020">
    <property type="term" value="C:membrane"/>
    <property type="evidence" value="ECO:0007669"/>
    <property type="project" value="UniProtKB-SubCell"/>
</dbReference>
<dbReference type="Pfam" id="PF01553">
    <property type="entry name" value="Acyltransferase"/>
    <property type="match status" value="1"/>
</dbReference>
<evidence type="ECO:0000256" key="2">
    <source>
        <dbReference type="ARBA" id="ARBA00008655"/>
    </source>
</evidence>
<gene>
    <name evidence="11" type="ORF">EJ03DRAFT_133225</name>
</gene>
<keyword evidence="8" id="KW-0012">Acyltransferase</keyword>
<keyword evidence="7 9" id="KW-0472">Membrane</keyword>
<feature type="transmembrane region" description="Helical" evidence="9">
    <location>
        <begin position="32"/>
        <end position="58"/>
    </location>
</feature>
<name>A0A6G1L678_9PEZI</name>
<evidence type="ECO:0000313" key="12">
    <source>
        <dbReference type="Proteomes" id="UP000799436"/>
    </source>
</evidence>
<dbReference type="InterPro" id="IPR002123">
    <property type="entry name" value="Plipid/glycerol_acylTrfase"/>
</dbReference>
<keyword evidence="4 9" id="KW-0812">Transmembrane</keyword>
<evidence type="ECO:0000256" key="9">
    <source>
        <dbReference type="SAM" id="Phobius"/>
    </source>
</evidence>
<dbReference type="PANTHER" id="PTHR23063">
    <property type="entry name" value="PHOSPHOLIPID ACYLTRANSFERASE"/>
    <property type="match status" value="1"/>
</dbReference>
<comment type="similarity">
    <text evidence="2">Belongs to the 1-acyl-sn-glycerol-3-phosphate acyltransferase family.</text>
</comment>
<evidence type="ECO:0000256" key="7">
    <source>
        <dbReference type="ARBA" id="ARBA00023136"/>
    </source>
</evidence>
<reference evidence="11" key="1">
    <citation type="journal article" date="2020" name="Stud. Mycol.">
        <title>101 Dothideomycetes genomes: a test case for predicting lifestyles and emergence of pathogens.</title>
        <authorList>
            <person name="Haridas S."/>
            <person name="Albert R."/>
            <person name="Binder M."/>
            <person name="Bloem J."/>
            <person name="Labutti K."/>
            <person name="Salamov A."/>
            <person name="Andreopoulos B."/>
            <person name="Baker S."/>
            <person name="Barry K."/>
            <person name="Bills G."/>
            <person name="Bluhm B."/>
            <person name="Cannon C."/>
            <person name="Castanera R."/>
            <person name="Culley D."/>
            <person name="Daum C."/>
            <person name="Ezra D."/>
            <person name="Gonzalez J."/>
            <person name="Henrissat B."/>
            <person name="Kuo A."/>
            <person name="Liang C."/>
            <person name="Lipzen A."/>
            <person name="Lutzoni F."/>
            <person name="Magnuson J."/>
            <person name="Mondo S."/>
            <person name="Nolan M."/>
            <person name="Ohm R."/>
            <person name="Pangilinan J."/>
            <person name="Park H.-J."/>
            <person name="Ramirez L."/>
            <person name="Alfaro M."/>
            <person name="Sun H."/>
            <person name="Tritt A."/>
            <person name="Yoshinaga Y."/>
            <person name="Zwiers L.-H."/>
            <person name="Turgeon B."/>
            <person name="Goodwin S."/>
            <person name="Spatafora J."/>
            <person name="Crous P."/>
            <person name="Grigoriev I."/>
        </authorList>
    </citation>
    <scope>NUCLEOTIDE SEQUENCE</scope>
    <source>
        <strain evidence="11">CBS 116005</strain>
    </source>
</reference>